<evidence type="ECO:0000313" key="4">
    <source>
        <dbReference type="Proteomes" id="UP000000851"/>
    </source>
</evidence>
<organism evidence="3 4">
    <name type="scientific">Catenulispora acidiphila (strain DSM 44928 / JCM 14897 / NBRC 102108 / NRRL B-24433 / ID139908)</name>
    <dbReference type="NCBI Taxonomy" id="479433"/>
    <lineage>
        <taxon>Bacteria</taxon>
        <taxon>Bacillati</taxon>
        <taxon>Actinomycetota</taxon>
        <taxon>Actinomycetes</taxon>
        <taxon>Catenulisporales</taxon>
        <taxon>Catenulisporaceae</taxon>
        <taxon>Catenulispora</taxon>
    </lineage>
</organism>
<evidence type="ECO:0000313" key="3">
    <source>
        <dbReference type="EMBL" id="ACU74074.1"/>
    </source>
</evidence>
<dbReference type="InParanoid" id="C7Q6N9"/>
<name>C7Q6N9_CATAD</name>
<dbReference type="KEGG" id="cai:Caci_5215"/>
<dbReference type="HOGENOM" id="CLU_049301_2_3_11"/>
<protein>
    <submittedName>
        <fullName evidence="3">UspA domain protein</fullName>
    </submittedName>
</protein>
<feature type="domain" description="UspA" evidence="2">
    <location>
        <begin position="143"/>
        <end position="282"/>
    </location>
</feature>
<reference evidence="3 4" key="1">
    <citation type="journal article" date="2009" name="Stand. Genomic Sci.">
        <title>Complete genome sequence of Catenulispora acidiphila type strain (ID 139908).</title>
        <authorList>
            <person name="Copeland A."/>
            <person name="Lapidus A."/>
            <person name="Glavina Del Rio T."/>
            <person name="Nolan M."/>
            <person name="Lucas S."/>
            <person name="Chen F."/>
            <person name="Tice H."/>
            <person name="Cheng J.F."/>
            <person name="Bruce D."/>
            <person name="Goodwin L."/>
            <person name="Pitluck S."/>
            <person name="Mikhailova N."/>
            <person name="Pati A."/>
            <person name="Ivanova N."/>
            <person name="Mavromatis K."/>
            <person name="Chen A."/>
            <person name="Palaniappan K."/>
            <person name="Chain P."/>
            <person name="Land M."/>
            <person name="Hauser L."/>
            <person name="Chang Y.J."/>
            <person name="Jeffries C.D."/>
            <person name="Chertkov O."/>
            <person name="Brettin T."/>
            <person name="Detter J.C."/>
            <person name="Han C."/>
            <person name="Ali Z."/>
            <person name="Tindall B.J."/>
            <person name="Goker M."/>
            <person name="Bristow J."/>
            <person name="Eisen J.A."/>
            <person name="Markowitz V."/>
            <person name="Hugenholtz P."/>
            <person name="Kyrpides N.C."/>
            <person name="Klenk H.P."/>
        </authorList>
    </citation>
    <scope>NUCLEOTIDE SEQUENCE [LARGE SCALE GENOMIC DNA]</scope>
    <source>
        <strain evidence="4">DSM 44928 / JCM 14897 / NBRC 102108 / NRRL B-24433 / ID139908</strain>
    </source>
</reference>
<dbReference type="AlphaFoldDB" id="C7Q6N9"/>
<gene>
    <name evidence="3" type="ordered locus">Caci_5215</name>
</gene>
<proteinExistence type="inferred from homology"/>
<feature type="domain" description="UspA" evidence="2">
    <location>
        <begin position="5"/>
        <end position="134"/>
    </location>
</feature>
<dbReference type="Pfam" id="PF00582">
    <property type="entry name" value="Usp"/>
    <property type="match status" value="2"/>
</dbReference>
<dbReference type="RefSeq" id="WP_015793803.1">
    <property type="nucleotide sequence ID" value="NC_013131.1"/>
</dbReference>
<dbReference type="InterPro" id="IPR014729">
    <property type="entry name" value="Rossmann-like_a/b/a_fold"/>
</dbReference>
<dbReference type="PRINTS" id="PR01438">
    <property type="entry name" value="UNVRSLSTRESS"/>
</dbReference>
<dbReference type="STRING" id="479433.Caci_5215"/>
<dbReference type="InterPro" id="IPR006016">
    <property type="entry name" value="UspA"/>
</dbReference>
<evidence type="ECO:0000259" key="2">
    <source>
        <dbReference type="Pfam" id="PF00582"/>
    </source>
</evidence>
<dbReference type="EMBL" id="CP001700">
    <property type="protein sequence ID" value="ACU74074.1"/>
    <property type="molecule type" value="Genomic_DNA"/>
</dbReference>
<evidence type="ECO:0000256" key="1">
    <source>
        <dbReference type="ARBA" id="ARBA00008791"/>
    </source>
</evidence>
<accession>C7Q6N9</accession>
<dbReference type="FunCoup" id="C7Q6N9">
    <property type="interactions" value="2"/>
</dbReference>
<dbReference type="SUPFAM" id="SSF52402">
    <property type="entry name" value="Adenine nucleotide alpha hydrolases-like"/>
    <property type="match status" value="2"/>
</dbReference>
<dbReference type="eggNOG" id="COG0589">
    <property type="taxonomic scope" value="Bacteria"/>
</dbReference>
<dbReference type="PANTHER" id="PTHR46268">
    <property type="entry name" value="STRESS RESPONSE PROTEIN NHAX"/>
    <property type="match status" value="1"/>
</dbReference>
<dbReference type="Gene3D" id="3.40.50.620">
    <property type="entry name" value="HUPs"/>
    <property type="match status" value="2"/>
</dbReference>
<keyword evidence="4" id="KW-1185">Reference proteome</keyword>
<sequence length="284" mass="29796">MESGVVVGYDQSAPGERALAEAAAEAARRNVALTVVHVVHHVGPDLHRDASAARDRAHYVAEEGVGRALAGHPDLTVQARTVAGHPSAVLAEESSEAELLVVGHHGYGGMSSLRPGSVALRTVAHAPCPSMMVRGSEHQRRGTVVAAVDIDGGSEELLDFAYAEAAARGARLKAVSALDGFWPRMFAGDSGEAGRPSGQAAARAEEALEQLLEPWPERYPGVVTDHELIEGSPTTYLTGATTYADLIVVGVHRRPDNRHGARVGPVAETLLLHADCPVAIVPHD</sequence>
<comment type="similarity">
    <text evidence="1">Belongs to the universal stress protein A family.</text>
</comment>
<dbReference type="Proteomes" id="UP000000851">
    <property type="component" value="Chromosome"/>
</dbReference>
<dbReference type="PANTHER" id="PTHR46268:SF6">
    <property type="entry name" value="UNIVERSAL STRESS PROTEIN UP12"/>
    <property type="match status" value="1"/>
</dbReference>
<dbReference type="InterPro" id="IPR006015">
    <property type="entry name" value="Universal_stress_UspA"/>
</dbReference>